<proteinExistence type="predicted"/>
<gene>
    <name evidence="1" type="ORF">MARLIPOL_16584</name>
</gene>
<dbReference type="Proteomes" id="UP000016540">
    <property type="component" value="Unassembled WGS sequence"/>
</dbReference>
<dbReference type="EMBL" id="ASAD01000021">
    <property type="protein sequence ID" value="EON91013.1"/>
    <property type="molecule type" value="Genomic_DNA"/>
</dbReference>
<dbReference type="PROSITE" id="PS51257">
    <property type="entry name" value="PROKAR_LIPOPROTEIN"/>
    <property type="match status" value="1"/>
</dbReference>
<dbReference type="eggNOG" id="ENOG502ZCJH">
    <property type="taxonomic scope" value="Bacteria"/>
</dbReference>
<organism evidence="1 2">
    <name type="scientific">Marinobacter lipolyticus SM19</name>
    <dbReference type="NCBI Taxonomy" id="1318628"/>
    <lineage>
        <taxon>Bacteria</taxon>
        <taxon>Pseudomonadati</taxon>
        <taxon>Pseudomonadota</taxon>
        <taxon>Gammaproteobacteria</taxon>
        <taxon>Pseudomonadales</taxon>
        <taxon>Marinobacteraceae</taxon>
        <taxon>Marinobacter</taxon>
    </lineage>
</organism>
<dbReference type="RefSeq" id="WP_012139522.1">
    <property type="nucleotide sequence ID" value="NZ_KE007328.1"/>
</dbReference>
<comment type="caution">
    <text evidence="1">The sequence shown here is derived from an EMBL/GenBank/DDBJ whole genome shotgun (WGS) entry which is preliminary data.</text>
</comment>
<evidence type="ECO:0008006" key="3">
    <source>
        <dbReference type="Google" id="ProtNLM"/>
    </source>
</evidence>
<dbReference type="HOGENOM" id="CLU_063848_1_0_6"/>
<name>R8AXD6_9GAMM</name>
<evidence type="ECO:0000313" key="2">
    <source>
        <dbReference type="Proteomes" id="UP000016540"/>
    </source>
</evidence>
<evidence type="ECO:0000313" key="1">
    <source>
        <dbReference type="EMBL" id="EON91013.1"/>
    </source>
</evidence>
<dbReference type="AlphaFoldDB" id="R8AXD6"/>
<protein>
    <recommendedName>
        <fullName evidence="3">DUF3080 domain-containing protein</fullName>
    </recommendedName>
</protein>
<dbReference type="InterPro" id="IPR021431">
    <property type="entry name" value="DUF3080"/>
</dbReference>
<accession>R8AXD6</accession>
<dbReference type="PATRIC" id="fig|1318628.3.peg.3315"/>
<dbReference type="Pfam" id="PF11279">
    <property type="entry name" value="DUF3080"/>
    <property type="match status" value="1"/>
</dbReference>
<sequence length="348" mass="39419">MIVRHLIVVSLVLLTAGCNPFSEAPSMMDEYVERVARVLDGEVSLSALPEIQRLPRRRDRRLDMPELELGMLDFLSLYGCQLQYVVGERNSVMGRVMDPLNRLRYELRFIQAARDCLPDIDRERLKKSVEQAIDSKLESLPVAVWNATWATEEIETLFTLSKGYFPVAAESNPVSDLSTDVHRLNSTVQSLLDGQLDHSLEYLGEVHQRWQAEYRAGQLLNSARLLVARLDDATALIRSRLGDRPLCINGKPNNQSDIVQTMFFSVYIERIQPYLSDVRSARDDLIRPLATLSELQAEVRPPSFGAWSGEYLAFAGEKSLWQDLDRAMAEHTTSWQQLLGQCGLRPGA</sequence>
<dbReference type="STRING" id="1318628.MARLIPOL_16584"/>
<reference evidence="1 2" key="1">
    <citation type="journal article" date="2013" name="Genome Announc.">
        <title>Draft Genome Sequence of the Moderately Halophilic Bacterium Marinobacter lipolyticus Strain SM19.</title>
        <authorList>
            <person name="Papke R.T."/>
            <person name="de la Haba R.R."/>
            <person name="Infante-Dominguez C."/>
            <person name="Perez D."/>
            <person name="Sanchez-Porro C."/>
            <person name="Lapierre P."/>
            <person name="Ventosa A."/>
        </authorList>
    </citation>
    <scope>NUCLEOTIDE SEQUENCE [LARGE SCALE GENOMIC DNA]</scope>
    <source>
        <strain evidence="1 2">SM19</strain>
    </source>
</reference>
<keyword evidence="2" id="KW-1185">Reference proteome</keyword>